<dbReference type="EMBL" id="JABWTA010000001">
    <property type="protein sequence ID" value="NVE95958.1"/>
    <property type="molecule type" value="Genomic_DNA"/>
</dbReference>
<feature type="compositionally biased region" description="Basic and acidic residues" evidence="1">
    <location>
        <begin position="1"/>
        <end position="18"/>
    </location>
</feature>
<evidence type="ECO:0000313" key="2">
    <source>
        <dbReference type="EMBL" id="NVE95958.1"/>
    </source>
</evidence>
<dbReference type="RefSeq" id="WP_176274128.1">
    <property type="nucleotide sequence ID" value="NZ_JABWTA010000001.1"/>
</dbReference>
<proteinExistence type="predicted"/>
<evidence type="ECO:0000256" key="1">
    <source>
        <dbReference type="SAM" id="MobiDB-lite"/>
    </source>
</evidence>
<protein>
    <submittedName>
        <fullName evidence="2">Uncharacterized protein</fullName>
    </submittedName>
</protein>
<organism evidence="2 3">
    <name type="scientific">Altererythrobacter lutimaris</name>
    <dbReference type="NCBI Taxonomy" id="2743979"/>
    <lineage>
        <taxon>Bacteria</taxon>
        <taxon>Pseudomonadati</taxon>
        <taxon>Pseudomonadota</taxon>
        <taxon>Alphaproteobacteria</taxon>
        <taxon>Sphingomonadales</taxon>
        <taxon>Erythrobacteraceae</taxon>
        <taxon>Altererythrobacter</taxon>
    </lineage>
</organism>
<sequence length="137" mass="14816">MPDKASQEAGDKPLKKPETIPGPSTDPATNLMIADVVIRSISGVAREAAKKTLARKRFDRDRADQLVSRGSIGKTLLLYGASKIASRSLPGAVFVGGALLAKSALDRKKTRATKKQAQRIEERVGERHRAALLDEEK</sequence>
<evidence type="ECO:0000313" key="3">
    <source>
        <dbReference type="Proteomes" id="UP000546031"/>
    </source>
</evidence>
<feature type="region of interest" description="Disordered" evidence="1">
    <location>
        <begin position="1"/>
        <end position="28"/>
    </location>
</feature>
<name>A0A850HFS9_9SPHN</name>
<dbReference type="Proteomes" id="UP000546031">
    <property type="component" value="Unassembled WGS sequence"/>
</dbReference>
<dbReference type="AlphaFoldDB" id="A0A850HFS9"/>
<keyword evidence="3" id="KW-1185">Reference proteome</keyword>
<comment type="caution">
    <text evidence="2">The sequence shown here is derived from an EMBL/GenBank/DDBJ whole genome shotgun (WGS) entry which is preliminary data.</text>
</comment>
<gene>
    <name evidence="2" type="ORF">HUO12_13720</name>
</gene>
<accession>A0A850HFS9</accession>
<reference evidence="2 3" key="1">
    <citation type="submission" date="2020-06" db="EMBL/GenBank/DDBJ databases">
        <title>Altererythrobacter lutimaris sp. nov., a marine bacterium isolated from a tidal flat.</title>
        <authorList>
            <person name="Kim D."/>
            <person name="Yoo Y."/>
            <person name="Kim J.-J."/>
        </authorList>
    </citation>
    <scope>NUCLEOTIDE SEQUENCE [LARGE SCALE GENOMIC DNA]</scope>
    <source>
        <strain evidence="2 3">JGD-16</strain>
    </source>
</reference>